<evidence type="ECO:0000313" key="2">
    <source>
        <dbReference type="Proteomes" id="UP001230649"/>
    </source>
</evidence>
<organism evidence="1 2">
    <name type="scientific">Naganishia adeliensis</name>
    <dbReference type="NCBI Taxonomy" id="92952"/>
    <lineage>
        <taxon>Eukaryota</taxon>
        <taxon>Fungi</taxon>
        <taxon>Dikarya</taxon>
        <taxon>Basidiomycota</taxon>
        <taxon>Agaricomycotina</taxon>
        <taxon>Tremellomycetes</taxon>
        <taxon>Filobasidiales</taxon>
        <taxon>Filobasidiaceae</taxon>
        <taxon>Naganishia</taxon>
    </lineage>
</organism>
<comment type="caution">
    <text evidence="1">The sequence shown here is derived from an EMBL/GenBank/DDBJ whole genome shotgun (WGS) entry which is preliminary data.</text>
</comment>
<accession>A0ACC2WVN8</accession>
<keyword evidence="2" id="KW-1185">Reference proteome</keyword>
<gene>
    <name evidence="1" type="ORF">QFC20_001068</name>
</gene>
<proteinExistence type="predicted"/>
<reference evidence="1" key="1">
    <citation type="submission" date="2023-04" db="EMBL/GenBank/DDBJ databases">
        <title>Draft Genome sequencing of Naganishia species isolated from polar environments using Oxford Nanopore Technology.</title>
        <authorList>
            <person name="Leo P."/>
            <person name="Venkateswaran K."/>
        </authorList>
    </citation>
    <scope>NUCLEOTIDE SEQUENCE</scope>
    <source>
        <strain evidence="1">MNA-CCFEE 5262</strain>
    </source>
</reference>
<protein>
    <submittedName>
        <fullName evidence="1">Uncharacterized protein</fullName>
    </submittedName>
</protein>
<sequence length="378" mass="41950">MCFRRAKKLSTDKTKSTAFGFVNMLKRLRRVFLQDSALLRLQHPDNLLFKHRLFDSDMYKSFAERVVIANDSSETPMNIQLRQVMPEMVSHVDVVRESMLGGLRELQASFAQDITMLAKGIEDFAEGLQDDREKDQKVMGNVLGNLAAGVKLMSSAVLETRMIFPCEGSGGSLDRPSTTTPPSTTENSDGIDPSLIDPTLLQPPTTILSPSRTAAPPNTLPSPTTPSSTSASHVFAVLEMAGQQGANMFGASGVAAASNTAPASVPDSASGDVFVIEKDHKTVRALWKEYDEGVLGRMSLREMLAKDLKKGECQRKRWERRKIVIKEIKRLMETRTTTAESIVKEMDVFMKSERLSMSKLQDRILKDKKEGKILPVWL</sequence>
<dbReference type="EMBL" id="JASBWS010000006">
    <property type="protein sequence ID" value="KAJ9115201.1"/>
    <property type="molecule type" value="Genomic_DNA"/>
</dbReference>
<name>A0ACC2WVN8_9TREE</name>
<evidence type="ECO:0000313" key="1">
    <source>
        <dbReference type="EMBL" id="KAJ9115201.1"/>
    </source>
</evidence>
<dbReference type="Proteomes" id="UP001230649">
    <property type="component" value="Unassembled WGS sequence"/>
</dbReference>